<sequence>MVISRFEGEGQDHEHDFKDKTPYLSFSQAASYNPSSLDLNANVHATDPPYEGPHICPDPIPFLCTL</sequence>
<comment type="caution">
    <text evidence="2">The sequence shown here is derived from an EMBL/GenBank/DDBJ whole genome shotgun (WGS) entry which is preliminary data.</text>
</comment>
<evidence type="ECO:0000313" key="3">
    <source>
        <dbReference type="Proteomes" id="UP001595075"/>
    </source>
</evidence>
<name>A0ABR4D1U5_9HELO</name>
<evidence type="ECO:0000256" key="1">
    <source>
        <dbReference type="SAM" id="MobiDB-lite"/>
    </source>
</evidence>
<dbReference type="Proteomes" id="UP001595075">
    <property type="component" value="Unassembled WGS sequence"/>
</dbReference>
<proteinExistence type="predicted"/>
<reference evidence="2 3" key="1">
    <citation type="journal article" date="2024" name="Commun. Biol.">
        <title>Comparative genomic analysis of thermophilic fungi reveals convergent evolutionary adaptations and gene losses.</title>
        <authorList>
            <person name="Steindorff A.S."/>
            <person name="Aguilar-Pontes M.V."/>
            <person name="Robinson A.J."/>
            <person name="Andreopoulos B."/>
            <person name="LaButti K."/>
            <person name="Kuo A."/>
            <person name="Mondo S."/>
            <person name="Riley R."/>
            <person name="Otillar R."/>
            <person name="Haridas S."/>
            <person name="Lipzen A."/>
            <person name="Grimwood J."/>
            <person name="Schmutz J."/>
            <person name="Clum A."/>
            <person name="Reid I.D."/>
            <person name="Moisan M.C."/>
            <person name="Butler G."/>
            <person name="Nguyen T.T.M."/>
            <person name="Dewar K."/>
            <person name="Conant G."/>
            <person name="Drula E."/>
            <person name="Henrissat B."/>
            <person name="Hansel C."/>
            <person name="Singer S."/>
            <person name="Hutchinson M.I."/>
            <person name="de Vries R.P."/>
            <person name="Natvig D.O."/>
            <person name="Powell A.J."/>
            <person name="Tsang A."/>
            <person name="Grigoriev I.V."/>
        </authorList>
    </citation>
    <scope>NUCLEOTIDE SEQUENCE [LARGE SCALE GENOMIC DNA]</scope>
    <source>
        <strain evidence="2 3">CBS 494.80</strain>
    </source>
</reference>
<evidence type="ECO:0000313" key="2">
    <source>
        <dbReference type="EMBL" id="KAL2075797.1"/>
    </source>
</evidence>
<gene>
    <name evidence="2" type="ORF">VTL71DRAFT_740</name>
</gene>
<organism evidence="2 3">
    <name type="scientific">Oculimacula yallundae</name>
    <dbReference type="NCBI Taxonomy" id="86028"/>
    <lineage>
        <taxon>Eukaryota</taxon>
        <taxon>Fungi</taxon>
        <taxon>Dikarya</taxon>
        <taxon>Ascomycota</taxon>
        <taxon>Pezizomycotina</taxon>
        <taxon>Leotiomycetes</taxon>
        <taxon>Helotiales</taxon>
        <taxon>Ploettnerulaceae</taxon>
        <taxon>Oculimacula</taxon>
    </lineage>
</organism>
<accession>A0ABR4D1U5</accession>
<dbReference type="EMBL" id="JAZHXI010000001">
    <property type="protein sequence ID" value="KAL2075797.1"/>
    <property type="molecule type" value="Genomic_DNA"/>
</dbReference>
<keyword evidence="3" id="KW-1185">Reference proteome</keyword>
<feature type="region of interest" description="Disordered" evidence="1">
    <location>
        <begin position="1"/>
        <end position="20"/>
    </location>
</feature>
<protein>
    <submittedName>
        <fullName evidence="2">Uncharacterized protein</fullName>
    </submittedName>
</protein>